<gene>
    <name evidence="12" type="primary">rasd3</name>
    <name evidence="11" type="ORF">F2P81_010027</name>
</gene>
<protein>
    <submittedName>
        <fullName evidence="11 12">Uncharacterized protein</fullName>
    </submittedName>
</protein>
<reference evidence="12" key="2">
    <citation type="submission" date="2020-05" db="EMBL/GenBank/DDBJ databases">
        <authorList>
            <person name="Moser M."/>
        </authorList>
    </citation>
    <scope>NUCLEOTIDE SEQUENCE [LARGE SCALE GENOMIC DNA]</scope>
</reference>
<evidence type="ECO:0000256" key="6">
    <source>
        <dbReference type="ARBA" id="ARBA00023136"/>
    </source>
</evidence>
<dbReference type="Gene3D" id="3.40.50.300">
    <property type="entry name" value="P-loop containing nucleotide triphosphate hydrolases"/>
    <property type="match status" value="1"/>
</dbReference>
<keyword evidence="7" id="KW-0449">Lipoprotein</keyword>
<reference evidence="12" key="3">
    <citation type="submission" date="2023-05" db="EMBL/GenBank/DDBJ databases">
        <title>High-quality long-read genome of Scophthalmus maximus.</title>
        <authorList>
            <person name="Lien S."/>
            <person name="Martinez P."/>
        </authorList>
    </citation>
    <scope>NUCLEOTIDE SEQUENCE [LARGE SCALE GENOMIC DNA]</scope>
</reference>
<dbReference type="SUPFAM" id="SSF52540">
    <property type="entry name" value="P-loop containing nucleoside triphosphate hydrolases"/>
    <property type="match status" value="1"/>
</dbReference>
<dbReference type="InterPro" id="IPR052236">
    <property type="entry name" value="Small_GTPase_RasD"/>
</dbReference>
<dbReference type="InterPro" id="IPR027417">
    <property type="entry name" value="P-loop_NTPase"/>
</dbReference>
<evidence type="ECO:0000313" key="11">
    <source>
        <dbReference type="EMBL" id="KAF0037153.1"/>
    </source>
</evidence>
<reference evidence="12" key="4">
    <citation type="submission" date="2025-05" db="UniProtKB">
        <authorList>
            <consortium name="Ensembl"/>
        </authorList>
    </citation>
    <scope>IDENTIFICATION</scope>
</reference>
<dbReference type="GO" id="GO:0003924">
    <property type="term" value="F:GTPase activity"/>
    <property type="evidence" value="ECO:0007669"/>
    <property type="project" value="InterPro"/>
</dbReference>
<keyword evidence="5" id="KW-0342">GTP-binding</keyword>
<evidence type="ECO:0000256" key="4">
    <source>
        <dbReference type="ARBA" id="ARBA00022741"/>
    </source>
</evidence>
<comment type="similarity">
    <text evidence="9">Belongs to the small GTPase superfamily. RasD family.</text>
</comment>
<organism evidence="11 13">
    <name type="scientific">Scophthalmus maximus</name>
    <name type="common">Turbot</name>
    <name type="synonym">Psetta maxima</name>
    <dbReference type="NCBI Taxonomy" id="52904"/>
    <lineage>
        <taxon>Eukaryota</taxon>
        <taxon>Metazoa</taxon>
        <taxon>Chordata</taxon>
        <taxon>Craniata</taxon>
        <taxon>Vertebrata</taxon>
        <taxon>Euteleostomi</taxon>
        <taxon>Actinopterygii</taxon>
        <taxon>Neopterygii</taxon>
        <taxon>Teleostei</taxon>
        <taxon>Neoteleostei</taxon>
        <taxon>Acanthomorphata</taxon>
        <taxon>Carangaria</taxon>
        <taxon>Pleuronectiformes</taxon>
        <taxon>Pleuronectoidei</taxon>
        <taxon>Scophthalmidae</taxon>
        <taxon>Scophthalmus</taxon>
    </lineage>
</organism>
<dbReference type="NCBIfam" id="TIGR00231">
    <property type="entry name" value="small_GTP"/>
    <property type="match status" value="1"/>
</dbReference>
<evidence type="ECO:0000256" key="9">
    <source>
        <dbReference type="ARBA" id="ARBA00038061"/>
    </source>
</evidence>
<comment type="subcellular location">
    <subcellularLocation>
        <location evidence="1">Cell membrane</location>
        <topology evidence="1">Lipid-anchor</topology>
    </subcellularLocation>
</comment>
<dbReference type="PANTHER" id="PTHR46149:SF7">
    <property type="entry name" value="GTP-BINDING PROTEIN DI-RAS2"/>
    <property type="match status" value="1"/>
</dbReference>
<keyword evidence="2" id="KW-1003">Cell membrane</keyword>
<dbReference type="GO" id="GO:0005886">
    <property type="term" value="C:plasma membrane"/>
    <property type="evidence" value="ECO:0007669"/>
    <property type="project" value="UniProtKB-SubCell"/>
</dbReference>
<dbReference type="InterPro" id="IPR001806">
    <property type="entry name" value="Small_GTPase"/>
</dbReference>
<dbReference type="PANTHER" id="PTHR46149">
    <property type="entry name" value="MIP08469P"/>
    <property type="match status" value="1"/>
</dbReference>
<evidence type="ECO:0000256" key="7">
    <source>
        <dbReference type="ARBA" id="ARBA00023288"/>
    </source>
</evidence>
<reference evidence="11 13" key="1">
    <citation type="submission" date="2019-06" db="EMBL/GenBank/DDBJ databases">
        <title>Draft genomes of female and male turbot (Scophthalmus maximus).</title>
        <authorList>
            <person name="Xu H."/>
            <person name="Xu X.-W."/>
            <person name="Shao C."/>
            <person name="Chen S."/>
        </authorList>
    </citation>
    <scope>NUCLEOTIDE SEQUENCE [LARGE SCALE GENOMIC DNA]</scope>
    <source>
        <strain evidence="11">Ysfricsl-2016a</strain>
        <tissue evidence="11">Blood</tissue>
    </source>
</reference>
<dbReference type="SMART" id="SM00174">
    <property type="entry name" value="RHO"/>
    <property type="match status" value="1"/>
</dbReference>
<dbReference type="Ensembl" id="ENSSMAT00000000929.2">
    <property type="protein sequence ID" value="ENSSMAP00000000913.2"/>
    <property type="gene ID" value="ENSSMAG00000000565.2"/>
</dbReference>
<evidence type="ECO:0000256" key="5">
    <source>
        <dbReference type="ARBA" id="ARBA00023134"/>
    </source>
</evidence>
<dbReference type="FunFam" id="3.40.50.300:FF:000475">
    <property type="entry name" value="GTP-binding protein Rhes"/>
    <property type="match status" value="1"/>
</dbReference>
<keyword evidence="8" id="KW-0636">Prenylation</keyword>
<dbReference type="PROSITE" id="PS51419">
    <property type="entry name" value="RAB"/>
    <property type="match status" value="1"/>
</dbReference>
<dbReference type="SMART" id="SM00173">
    <property type="entry name" value="RAS"/>
    <property type="match status" value="1"/>
</dbReference>
<dbReference type="SMART" id="SM00175">
    <property type="entry name" value="RAB"/>
    <property type="match status" value="1"/>
</dbReference>
<name>A0A6A4ST73_SCOMX</name>
<feature type="region of interest" description="Disordered" evidence="10">
    <location>
        <begin position="178"/>
        <end position="213"/>
    </location>
</feature>
<dbReference type="Bgee" id="ENSSMAG00000000565">
    <property type="expression patterns" value="Expressed in brain and 5 other cell types or tissues"/>
</dbReference>
<dbReference type="GO" id="GO:0005525">
    <property type="term" value="F:GTP binding"/>
    <property type="evidence" value="ECO:0007669"/>
    <property type="project" value="UniProtKB-KW"/>
</dbReference>
<evidence type="ECO:0000256" key="10">
    <source>
        <dbReference type="SAM" id="MobiDB-lite"/>
    </source>
</evidence>
<evidence type="ECO:0000256" key="3">
    <source>
        <dbReference type="ARBA" id="ARBA00022481"/>
    </source>
</evidence>
<dbReference type="Proteomes" id="UP000694558">
    <property type="component" value="Chromosome 8"/>
</dbReference>
<feature type="compositionally biased region" description="Basic residues" evidence="10">
    <location>
        <begin position="198"/>
        <end position="213"/>
    </location>
</feature>
<dbReference type="EMBL" id="VEVO01000009">
    <property type="protein sequence ID" value="KAF0037153.1"/>
    <property type="molecule type" value="Genomic_DNA"/>
</dbReference>
<evidence type="ECO:0000313" key="12">
    <source>
        <dbReference type="Ensembl" id="ENSSMAP00000000913.2"/>
    </source>
</evidence>
<evidence type="ECO:0000313" key="13">
    <source>
        <dbReference type="Proteomes" id="UP000438429"/>
    </source>
</evidence>
<sequence>MSLSGRPSTVRLVFLGAAGVGKTALIRRFLHDRFEHKYVRTVEELHVLEYDTAGSGKVRLEILDTSGSYSFPAMRELCIRHSDAFALVYAVDDAGSFEEARRLRDEILRLRGDKGAPITVVGGKSELSEAEGRVLPAGAAMATVEDEWDANFVEASARTGGNAVGVFRALLQQVKAPHRLSPAVSRRRDTAPAPAPAAKKRPPLKKHNSCALS</sequence>
<proteinExistence type="inferred from homology"/>
<keyword evidence="6" id="KW-0472">Membrane</keyword>
<evidence type="ECO:0000256" key="8">
    <source>
        <dbReference type="ARBA" id="ARBA00023289"/>
    </source>
</evidence>
<dbReference type="InterPro" id="IPR005225">
    <property type="entry name" value="Small_GTP-bd"/>
</dbReference>
<evidence type="ECO:0000256" key="1">
    <source>
        <dbReference type="ARBA" id="ARBA00004193"/>
    </source>
</evidence>
<accession>A0A6A4ST73</accession>
<dbReference type="PROSITE" id="PS51421">
    <property type="entry name" value="RAS"/>
    <property type="match status" value="1"/>
</dbReference>
<keyword evidence="3" id="KW-0488">Methylation</keyword>
<dbReference type="PRINTS" id="PR00449">
    <property type="entry name" value="RASTRNSFRMNG"/>
</dbReference>
<dbReference type="Pfam" id="PF00071">
    <property type="entry name" value="Ras"/>
    <property type="match status" value="1"/>
</dbReference>
<dbReference type="GeneTree" id="ENSGT00940000163566"/>
<keyword evidence="4" id="KW-0547">Nucleotide-binding</keyword>
<dbReference type="AlphaFoldDB" id="A0A6A4ST73"/>
<dbReference type="Proteomes" id="UP000438429">
    <property type="component" value="Unassembled WGS sequence"/>
</dbReference>
<evidence type="ECO:0000256" key="2">
    <source>
        <dbReference type="ARBA" id="ARBA00022475"/>
    </source>
</evidence>